<accession>A0A7W6RBT0</accession>
<sequence length="103" mass="11156">MRTDLLTVSPLNHKIDPMGIPGDSTRPQSTLVALVSPILAAGAVPQRMLPLMICLIAWIGLAIAITVRRINRYRGGPRWFPPYGQDPLPEPVGTGAPRAPRPD</sequence>
<organism evidence="3 4">
    <name type="scientific">Roseospira visakhapatnamensis</name>
    <dbReference type="NCBI Taxonomy" id="390880"/>
    <lineage>
        <taxon>Bacteria</taxon>
        <taxon>Pseudomonadati</taxon>
        <taxon>Pseudomonadota</taxon>
        <taxon>Alphaproteobacteria</taxon>
        <taxon>Rhodospirillales</taxon>
        <taxon>Rhodospirillaceae</taxon>
        <taxon>Roseospira</taxon>
    </lineage>
</organism>
<dbReference type="Proteomes" id="UP000554286">
    <property type="component" value="Unassembled WGS sequence"/>
</dbReference>
<keyword evidence="4" id="KW-1185">Reference proteome</keyword>
<reference evidence="3 4" key="1">
    <citation type="submission" date="2020-08" db="EMBL/GenBank/DDBJ databases">
        <title>Genome sequencing of Purple Non-Sulfur Bacteria from various extreme environments.</title>
        <authorList>
            <person name="Mayer M."/>
        </authorList>
    </citation>
    <scope>NUCLEOTIDE SEQUENCE [LARGE SCALE GENOMIC DNA]</scope>
    <source>
        <strain evidence="3 4">JA131</strain>
    </source>
</reference>
<keyword evidence="2" id="KW-0472">Membrane</keyword>
<keyword evidence="2" id="KW-1133">Transmembrane helix</keyword>
<dbReference type="EMBL" id="JACIGK010000005">
    <property type="protein sequence ID" value="MBB4265261.1"/>
    <property type="molecule type" value="Genomic_DNA"/>
</dbReference>
<feature type="region of interest" description="Disordered" evidence="1">
    <location>
        <begin position="76"/>
        <end position="103"/>
    </location>
</feature>
<protein>
    <submittedName>
        <fullName evidence="3">Uncharacterized protein</fullName>
    </submittedName>
</protein>
<evidence type="ECO:0000313" key="4">
    <source>
        <dbReference type="Proteomes" id="UP000554286"/>
    </source>
</evidence>
<evidence type="ECO:0000256" key="2">
    <source>
        <dbReference type="SAM" id="Phobius"/>
    </source>
</evidence>
<name>A0A7W6RBT0_9PROT</name>
<comment type="caution">
    <text evidence="3">The sequence shown here is derived from an EMBL/GenBank/DDBJ whole genome shotgun (WGS) entry which is preliminary data.</text>
</comment>
<proteinExistence type="predicted"/>
<keyword evidence="2" id="KW-0812">Transmembrane</keyword>
<feature type="transmembrane region" description="Helical" evidence="2">
    <location>
        <begin position="48"/>
        <end position="67"/>
    </location>
</feature>
<evidence type="ECO:0000256" key="1">
    <source>
        <dbReference type="SAM" id="MobiDB-lite"/>
    </source>
</evidence>
<evidence type="ECO:0000313" key="3">
    <source>
        <dbReference type="EMBL" id="MBB4265261.1"/>
    </source>
</evidence>
<gene>
    <name evidence="3" type="ORF">GGD89_000879</name>
</gene>
<dbReference type="AlphaFoldDB" id="A0A7W6RBT0"/>